<comment type="caution">
    <text evidence="1">The sequence shown here is derived from an EMBL/GenBank/DDBJ whole genome shotgun (WGS) entry which is preliminary data.</text>
</comment>
<dbReference type="OrthoDB" id="6796607at2"/>
<keyword evidence="2" id="KW-1185">Reference proteome</keyword>
<dbReference type="EMBL" id="RWIS01000014">
    <property type="protein sequence ID" value="RSK24982.1"/>
    <property type="molecule type" value="Genomic_DNA"/>
</dbReference>
<organism evidence="1 2">
    <name type="scientific">Hymenobacter metallilatus</name>
    <dbReference type="NCBI Taxonomy" id="2493666"/>
    <lineage>
        <taxon>Bacteria</taxon>
        <taxon>Pseudomonadati</taxon>
        <taxon>Bacteroidota</taxon>
        <taxon>Cytophagia</taxon>
        <taxon>Cytophagales</taxon>
        <taxon>Hymenobacteraceae</taxon>
        <taxon>Hymenobacter</taxon>
    </lineage>
</organism>
<protein>
    <recommendedName>
        <fullName evidence="3">Nuclease</fullName>
    </recommendedName>
</protein>
<dbReference type="Pfam" id="PF14281">
    <property type="entry name" value="PDDEXK_4"/>
    <property type="match status" value="1"/>
</dbReference>
<dbReference type="InterPro" id="IPR029470">
    <property type="entry name" value="PDDEXK_4"/>
</dbReference>
<dbReference type="AlphaFoldDB" id="A0A3R9N4B5"/>
<proteinExistence type="predicted"/>
<dbReference type="Proteomes" id="UP000280066">
    <property type="component" value="Unassembled WGS sequence"/>
</dbReference>
<reference evidence="1 2" key="1">
    <citation type="submission" date="2018-12" db="EMBL/GenBank/DDBJ databases">
        <authorList>
            <person name="Feng G."/>
            <person name="Zhu H."/>
        </authorList>
    </citation>
    <scope>NUCLEOTIDE SEQUENCE [LARGE SCALE GENOMIC DNA]</scope>
    <source>
        <strain evidence="1 2">9PBR-2</strain>
    </source>
</reference>
<evidence type="ECO:0000313" key="2">
    <source>
        <dbReference type="Proteomes" id="UP000280066"/>
    </source>
</evidence>
<gene>
    <name evidence="1" type="ORF">EI290_18335</name>
</gene>
<evidence type="ECO:0000313" key="1">
    <source>
        <dbReference type="EMBL" id="RSK24982.1"/>
    </source>
</evidence>
<name>A0A3R9N4B5_9BACT</name>
<evidence type="ECO:0008006" key="3">
    <source>
        <dbReference type="Google" id="ProtNLM"/>
    </source>
</evidence>
<sequence length="352" mass="39902">MKPNIFSLATKELSQDSFFAWLLQWGNADCRQYNGPLHEAAQAFIRLLLQCPADYEIKQVEAGRQWQGIDVWAEVNGEYFIAIEDKTNTGEHSEQLERYHKIATEHYQNTGFKLVFIYLKTGNESITTLNEIGAKGYAIVSRKLVVDVLVAHQVENDIFNDFKEYLSDIELQSNSYLIFSNITDDWKAAEGFFVRLQELVGEWSDWRYVPNQTGGFLGFWYHWRGTEEFDLYIQIENGFANGIKVVIKIGDWTPSVETLYAVLEGLQPYAQAQGLTLRKPQKYRAGATSTLAVLSNAFLVNEAGELNIEAFLATLKSLQLVLDEYSTAERAKAQQLLAAESLTTVSATTQSE</sequence>
<dbReference type="RefSeq" id="WP_125433123.1">
    <property type="nucleotide sequence ID" value="NZ_RWIS01000014.1"/>
</dbReference>
<accession>A0A3R9N4B5</accession>